<evidence type="ECO:0000313" key="4">
    <source>
        <dbReference type="Proteomes" id="UP000653797"/>
    </source>
</evidence>
<evidence type="ECO:0000256" key="1">
    <source>
        <dbReference type="SAM" id="Coils"/>
    </source>
</evidence>
<dbReference type="AlphaFoldDB" id="A0A927GG61"/>
<dbReference type="Gene3D" id="2.150.10.10">
    <property type="entry name" value="Serralysin-like metalloprotease, C-terminal"/>
    <property type="match status" value="1"/>
</dbReference>
<reference evidence="3" key="1">
    <citation type="submission" date="2020-09" db="EMBL/GenBank/DDBJ databases">
        <authorList>
            <person name="Kim M.K."/>
        </authorList>
    </citation>
    <scope>NUCLEOTIDE SEQUENCE</scope>
    <source>
        <strain evidence="3">BT704</strain>
    </source>
</reference>
<name>A0A927GG61_9BACT</name>
<dbReference type="PROSITE" id="PS51688">
    <property type="entry name" value="ICA"/>
    <property type="match status" value="1"/>
</dbReference>
<evidence type="ECO:0000259" key="2">
    <source>
        <dbReference type="PROSITE" id="PS51688"/>
    </source>
</evidence>
<dbReference type="InterPro" id="IPR030392">
    <property type="entry name" value="S74_ICA"/>
</dbReference>
<gene>
    <name evidence="3" type="ORF">IC230_26915</name>
</gene>
<comment type="caution">
    <text evidence="3">The sequence shown here is derived from an EMBL/GenBank/DDBJ whole genome shotgun (WGS) entry which is preliminary data.</text>
</comment>
<dbReference type="SUPFAM" id="SSF101967">
    <property type="entry name" value="Adhesin YadA, collagen-binding domain"/>
    <property type="match status" value="1"/>
</dbReference>
<dbReference type="EMBL" id="JACXAA010000013">
    <property type="protein sequence ID" value="MBD2756549.1"/>
    <property type="molecule type" value="Genomic_DNA"/>
</dbReference>
<feature type="domain" description="Peptidase S74" evidence="2">
    <location>
        <begin position="217"/>
        <end position="310"/>
    </location>
</feature>
<keyword evidence="4" id="KW-1185">Reference proteome</keyword>
<proteinExistence type="predicted"/>
<dbReference type="InterPro" id="IPR008640">
    <property type="entry name" value="Adhesin_Head_dom"/>
</dbReference>
<keyword evidence="1" id="KW-0175">Coiled coil</keyword>
<sequence length="348" mass="37142">MKKSVLIVLFLFVFLGANRSIGQVGIGTSSPKAFFNVARSQTVLFGEDTSQVGSANKLIWYASQGAFRAGYVDNDAWSRSSASDNTNIGRYSFGSGYNSRASGSYSTALGNNSYAGGNASTAMGSQTNASGGASTAMGYKTRASGAFSTALGTYVSTNQQQGSFILGDFNINSTATNNDAANQMMMRFAGGYKLFTNFEATLGVSLSSGGNAWQTLSDSTRKENFRSVDGAGFLEKIAQLKLGSWNYKGQDAKQYRHYGPMAQDCFAAFGHDTLGNIGEDKSINQADFDGVNLIAIQALIRKVEKLEAQNKILREENAALKSDTQARLDKIEAALQGQPISQTLTLKP</sequence>
<organism evidence="3 4">
    <name type="scientific">Spirosoma validum</name>
    <dbReference type="NCBI Taxonomy" id="2771355"/>
    <lineage>
        <taxon>Bacteria</taxon>
        <taxon>Pseudomonadati</taxon>
        <taxon>Bacteroidota</taxon>
        <taxon>Cytophagia</taxon>
        <taxon>Cytophagales</taxon>
        <taxon>Cytophagaceae</taxon>
        <taxon>Spirosoma</taxon>
    </lineage>
</organism>
<dbReference type="CDD" id="cd12820">
    <property type="entry name" value="LbR_YadA-like"/>
    <property type="match status" value="1"/>
</dbReference>
<dbReference type="RefSeq" id="WP_191042175.1">
    <property type="nucleotide sequence ID" value="NZ_JACXAA010000013.1"/>
</dbReference>
<dbReference type="Proteomes" id="UP000653797">
    <property type="component" value="Unassembled WGS sequence"/>
</dbReference>
<dbReference type="GO" id="GO:0019867">
    <property type="term" value="C:outer membrane"/>
    <property type="evidence" value="ECO:0007669"/>
    <property type="project" value="InterPro"/>
</dbReference>
<protein>
    <submittedName>
        <fullName evidence="3">Tail fiber domain-containing protein</fullName>
    </submittedName>
</protein>
<dbReference type="InterPro" id="IPR011049">
    <property type="entry name" value="Serralysin-like_metalloprot_C"/>
</dbReference>
<dbReference type="Pfam" id="PF13884">
    <property type="entry name" value="Peptidase_S74"/>
    <property type="match status" value="1"/>
</dbReference>
<accession>A0A927GG61</accession>
<dbReference type="Pfam" id="PF05658">
    <property type="entry name" value="YadA_head"/>
    <property type="match status" value="2"/>
</dbReference>
<evidence type="ECO:0000313" key="3">
    <source>
        <dbReference type="EMBL" id="MBD2756549.1"/>
    </source>
</evidence>
<feature type="coiled-coil region" evidence="1">
    <location>
        <begin position="296"/>
        <end position="323"/>
    </location>
</feature>